<comment type="caution">
    <text evidence="1">The sequence shown here is derived from an EMBL/GenBank/DDBJ whole genome shotgun (WGS) entry which is preliminary data.</text>
</comment>
<proteinExistence type="predicted"/>
<dbReference type="Gene3D" id="3.40.50.150">
    <property type="entry name" value="Vaccinia Virus protein VP39"/>
    <property type="match status" value="1"/>
</dbReference>
<evidence type="ECO:0000313" key="2">
    <source>
        <dbReference type="Proteomes" id="UP000609121"/>
    </source>
</evidence>
<organism evidence="1 2">
    <name type="scientific">Mangrovicoccus algicola</name>
    <dbReference type="NCBI Taxonomy" id="2771008"/>
    <lineage>
        <taxon>Bacteria</taxon>
        <taxon>Pseudomonadati</taxon>
        <taxon>Pseudomonadota</taxon>
        <taxon>Alphaproteobacteria</taxon>
        <taxon>Rhodobacterales</taxon>
        <taxon>Paracoccaceae</taxon>
        <taxon>Mangrovicoccus</taxon>
    </lineage>
</organism>
<dbReference type="Pfam" id="PF11899">
    <property type="entry name" value="DUF3419"/>
    <property type="match status" value="1"/>
</dbReference>
<protein>
    <submittedName>
        <fullName evidence="1">DUF3419 family protein</fullName>
    </submittedName>
</protein>
<dbReference type="Proteomes" id="UP000609121">
    <property type="component" value="Unassembled WGS sequence"/>
</dbReference>
<dbReference type="SUPFAM" id="SSF53335">
    <property type="entry name" value="S-adenosyl-L-methionine-dependent methyltransferases"/>
    <property type="match status" value="2"/>
</dbReference>
<gene>
    <name evidence="1" type="ORF">ICN82_04740</name>
</gene>
<dbReference type="RefSeq" id="WP_193180201.1">
    <property type="nucleotide sequence ID" value="NZ_JACVXA010000009.1"/>
</dbReference>
<name>A0A8J6Z4K5_9RHOB</name>
<dbReference type="EMBL" id="JACVXA010000009">
    <property type="protein sequence ID" value="MBE3637509.1"/>
    <property type="molecule type" value="Genomic_DNA"/>
</dbReference>
<reference evidence="1" key="1">
    <citation type="submission" date="2020-09" db="EMBL/GenBank/DDBJ databases">
        <title>A novel bacterium of genus Mangrovicoccus, isolated from South China Sea.</title>
        <authorList>
            <person name="Huang H."/>
            <person name="Mo K."/>
            <person name="Hu Y."/>
        </authorList>
    </citation>
    <scope>NUCLEOTIDE SEQUENCE</scope>
    <source>
        <strain evidence="1">HB182678</strain>
    </source>
</reference>
<keyword evidence="2" id="KW-1185">Reference proteome</keyword>
<dbReference type="InterPro" id="IPR029063">
    <property type="entry name" value="SAM-dependent_MTases_sf"/>
</dbReference>
<sequence>MTDHSIARRQLGGAVHQRSALSATGALERIFSGLFTGLVYAQIWEDPVVDMQALELGPGDRLVCIASGGCNMMSYLAAGPAGITAVDLSPAHVALNRLKLAAARTLPGHAEFYEFFGHADRPGNPALYDRYIAPGLDAESRAFWEARQGRLRRRIDMFAHGFYRYGVLGRFIAAAHLVAGLGRVDFRPLLAARNLEDQRAFFEAEVAPLFETRGLRFIARRRASLFGLGIPPAQFDKLAAEGGGDIVPVLRERTRKLICDFPISENYFAWAAFNRGYRPDGTGPVPPYLEAANWDALRAGAGRVEVLNRNLTDMLAGKPDASQDAYVLLDAQDWMTDAQLNALWSQITRTARPGARVIFRTGGAPDILPGRVADATLRRWTSDPGAGQLFWQRDRSAIYGGFHRYTFRK</sequence>
<dbReference type="InterPro" id="IPR021829">
    <property type="entry name" value="DUF3419"/>
</dbReference>
<dbReference type="PANTHER" id="PTHR47473:SF1">
    <property type="entry name" value="METHYLTRANSFERASE DOMAIN-CONTAINING PROTEIN"/>
    <property type="match status" value="1"/>
</dbReference>
<dbReference type="AlphaFoldDB" id="A0A8J6Z4K5"/>
<dbReference type="PANTHER" id="PTHR47473">
    <property type="entry name" value="BTA1P"/>
    <property type="match status" value="1"/>
</dbReference>
<accession>A0A8J6Z4K5</accession>
<evidence type="ECO:0000313" key="1">
    <source>
        <dbReference type="EMBL" id="MBE3637509.1"/>
    </source>
</evidence>